<evidence type="ECO:0000256" key="8">
    <source>
        <dbReference type="SAM" id="MobiDB-lite"/>
    </source>
</evidence>
<comment type="subcellular location">
    <subcellularLocation>
        <location evidence="1 7">Cell outer membrane</location>
        <topology evidence="1 7">Multi-pass membrane protein</topology>
    </subcellularLocation>
</comment>
<feature type="region of interest" description="Disordered" evidence="8">
    <location>
        <begin position="27"/>
        <end position="46"/>
    </location>
</feature>
<dbReference type="OrthoDB" id="9768177at2"/>
<keyword evidence="6 7" id="KW-0998">Cell outer membrane</keyword>
<dbReference type="SUPFAM" id="SSF56935">
    <property type="entry name" value="Porins"/>
    <property type="match status" value="1"/>
</dbReference>
<dbReference type="AlphaFoldDB" id="A0A316AIX1"/>
<dbReference type="Pfam" id="PF13715">
    <property type="entry name" value="CarbopepD_reg_2"/>
    <property type="match status" value="1"/>
</dbReference>
<sequence length="1099" mass="123365">MKEKFTWTVLLLVATLSISVAFPRHSFPSRPTASLEKPKPPGHPRWDHPMLNAEQIRDTVSTVKGRVIDDKDEPLIGVTIMVAGTTKGTVTDVDGNFTLEGVGPNTTLNFSFIGYSPQQIPVAGQTKFEITLQEDYKILDEVVVVGFGQQKKQSVVGSIVQMSEEVIQRNGNVTDLKEALSGQLPGIVSITSSGEPGGITTGESATNIFIRGQNTWNGGQPLILVDNVERSMSNIDPNEVASISVLKDASATAVFGVKGANGVILITTKRGAQGKTKLNFNYTTTAKTVSRQPDKLDSYAAMMAKNEIIEREGVLNQPSWNAYVPYDIVQRYQLPQSAEYAEIYPNVDWSKAMFKDVGYSHRATLSASGGSKAVQYFGSLAYLNEGDMFREHDNGKGYKPNYDFNRFNFRSNIDVRLTKTTKLKLNFAGYYSQKNTNYNNEGSTSRADQWMWSAAYFLAPNLFLPRYSDGLWGAYQEGGNNTVNPIAAVYNLGVRQTRATQLNSDFSLEQDLKFITKGLKATASLFYDNNIRSEGGIYDVSNHIRPAEAGTNVAYKQIYPQLYVGADQDPSEYTAYLPVSDEEYDWILRPWTIRQENISAANWSSSIPITRRLMYQFQLNYARQFKKHNVTAMGLVKREESASGSMFKNYREDWVFRATYDYDTKYLFEVNGAYNGSEQFGPQYRFDFFPSVGLGWVASNEKFFKNPIMDHLKFRYSLGKVGDDNISGSRWLYASQLSYGGRSRLTQNTNGTSPYTFYSESVVGNPDIHWETAVKSNFGIEMGFFESMLNVNVDIFNENRTNVLMSGNSRNVPPTFGTTPPSANLGQVKSKGYEIELKLNKRLNPNLTIWSNISFSHNQNTIIAKDDAPLQYDYLKAAGYPIGQNRSLISSGFYNNWDEIYASVPTETNDLQKLPGYYNLVDFNADGIIKNNEDTPPIGYTGVPQNTGTFGIGGNYKGFSVMVQFYGANNVNRVIPFNNYQSDVDILFGHVRDYWSADNQQATSFLPRWKTQAENVGDYYMYDASFLRLRTAELSYNFQKSPLLQKLKMSNMRIFLSGTNLFLWSKLPDDREGTYSGGSATQGAYPTMKRFNLGIDFSF</sequence>
<evidence type="ECO:0000256" key="3">
    <source>
        <dbReference type="ARBA" id="ARBA00022452"/>
    </source>
</evidence>
<keyword evidence="5 7" id="KW-0472">Membrane</keyword>
<keyword evidence="3 7" id="KW-1134">Transmembrane beta strand</keyword>
<dbReference type="PROSITE" id="PS52016">
    <property type="entry name" value="TONB_DEPENDENT_REC_3"/>
    <property type="match status" value="1"/>
</dbReference>
<dbReference type="InterPro" id="IPR023996">
    <property type="entry name" value="TonB-dep_OMP_SusC/RagA"/>
</dbReference>
<keyword evidence="4 7" id="KW-0812">Transmembrane</keyword>
<evidence type="ECO:0000313" key="10">
    <source>
        <dbReference type="EMBL" id="PWJ56924.1"/>
    </source>
</evidence>
<dbReference type="EMBL" id="QGDT01000009">
    <property type="protein sequence ID" value="PWJ56924.1"/>
    <property type="molecule type" value="Genomic_DNA"/>
</dbReference>
<protein>
    <submittedName>
        <fullName evidence="10">TonB-linked SusC/RagA family outer membrane protein</fullName>
    </submittedName>
</protein>
<dbReference type="SUPFAM" id="SSF49464">
    <property type="entry name" value="Carboxypeptidase regulatory domain-like"/>
    <property type="match status" value="1"/>
</dbReference>
<keyword evidence="11" id="KW-1185">Reference proteome</keyword>
<comment type="similarity">
    <text evidence="7">Belongs to the TonB-dependent receptor family.</text>
</comment>
<evidence type="ECO:0000313" key="11">
    <source>
        <dbReference type="Proteomes" id="UP000245880"/>
    </source>
</evidence>
<evidence type="ECO:0000256" key="4">
    <source>
        <dbReference type="ARBA" id="ARBA00022692"/>
    </source>
</evidence>
<feature type="compositionally biased region" description="Basic and acidic residues" evidence="8">
    <location>
        <begin position="36"/>
        <end position="46"/>
    </location>
</feature>
<evidence type="ECO:0000256" key="7">
    <source>
        <dbReference type="PROSITE-ProRule" id="PRU01360"/>
    </source>
</evidence>
<comment type="caution">
    <text evidence="10">The sequence shown here is derived from an EMBL/GenBank/DDBJ whole genome shotgun (WGS) entry which is preliminary data.</text>
</comment>
<evidence type="ECO:0000259" key="9">
    <source>
        <dbReference type="Pfam" id="PF07715"/>
    </source>
</evidence>
<dbReference type="GO" id="GO:0009279">
    <property type="term" value="C:cell outer membrane"/>
    <property type="evidence" value="ECO:0007669"/>
    <property type="project" value="UniProtKB-SubCell"/>
</dbReference>
<dbReference type="InterPro" id="IPR012910">
    <property type="entry name" value="Plug_dom"/>
</dbReference>
<dbReference type="Gene3D" id="2.170.130.10">
    <property type="entry name" value="TonB-dependent receptor, plug domain"/>
    <property type="match status" value="1"/>
</dbReference>
<evidence type="ECO:0000256" key="5">
    <source>
        <dbReference type="ARBA" id="ARBA00023136"/>
    </source>
</evidence>
<dbReference type="NCBIfam" id="TIGR04057">
    <property type="entry name" value="SusC_RagA_signa"/>
    <property type="match status" value="1"/>
</dbReference>
<dbReference type="FunFam" id="2.170.130.10:FF:000003">
    <property type="entry name" value="SusC/RagA family TonB-linked outer membrane protein"/>
    <property type="match status" value="1"/>
</dbReference>
<dbReference type="RefSeq" id="WP_109675738.1">
    <property type="nucleotide sequence ID" value="NZ_QGDT01000009.1"/>
</dbReference>
<gene>
    <name evidence="10" type="ORF">CLV98_10933</name>
</gene>
<dbReference type="Proteomes" id="UP000245880">
    <property type="component" value="Unassembled WGS sequence"/>
</dbReference>
<feature type="domain" description="TonB-dependent receptor plug" evidence="9">
    <location>
        <begin position="152"/>
        <end position="263"/>
    </location>
</feature>
<proteinExistence type="inferred from homology"/>
<dbReference type="InterPro" id="IPR008969">
    <property type="entry name" value="CarboxyPept-like_regulatory"/>
</dbReference>
<reference evidence="10 11" key="1">
    <citation type="submission" date="2018-03" db="EMBL/GenBank/DDBJ databases">
        <title>Genomic Encyclopedia of Archaeal and Bacterial Type Strains, Phase II (KMG-II): from individual species to whole genera.</title>
        <authorList>
            <person name="Goeker M."/>
        </authorList>
    </citation>
    <scope>NUCLEOTIDE SEQUENCE [LARGE SCALE GENOMIC DNA]</scope>
    <source>
        <strain evidence="10 11">DSM 100346</strain>
    </source>
</reference>
<dbReference type="Pfam" id="PF07715">
    <property type="entry name" value="Plug"/>
    <property type="match status" value="1"/>
</dbReference>
<dbReference type="Gene3D" id="2.60.40.1120">
    <property type="entry name" value="Carboxypeptidase-like, regulatory domain"/>
    <property type="match status" value="1"/>
</dbReference>
<dbReference type="Gene3D" id="2.40.170.20">
    <property type="entry name" value="TonB-dependent receptor, beta-barrel domain"/>
    <property type="match status" value="1"/>
</dbReference>
<dbReference type="InterPro" id="IPR023997">
    <property type="entry name" value="TonB-dep_OMP_SusC/RagA_CS"/>
</dbReference>
<evidence type="ECO:0000256" key="6">
    <source>
        <dbReference type="ARBA" id="ARBA00023237"/>
    </source>
</evidence>
<keyword evidence="2 7" id="KW-0813">Transport</keyword>
<organism evidence="10 11">
    <name type="scientific">Dyadobacter jejuensis</name>
    <dbReference type="NCBI Taxonomy" id="1082580"/>
    <lineage>
        <taxon>Bacteria</taxon>
        <taxon>Pseudomonadati</taxon>
        <taxon>Bacteroidota</taxon>
        <taxon>Cytophagia</taxon>
        <taxon>Cytophagales</taxon>
        <taxon>Spirosomataceae</taxon>
        <taxon>Dyadobacter</taxon>
    </lineage>
</organism>
<evidence type="ECO:0000256" key="1">
    <source>
        <dbReference type="ARBA" id="ARBA00004571"/>
    </source>
</evidence>
<accession>A0A316AIX1</accession>
<dbReference type="InterPro" id="IPR039426">
    <property type="entry name" value="TonB-dep_rcpt-like"/>
</dbReference>
<dbReference type="NCBIfam" id="TIGR04056">
    <property type="entry name" value="OMP_RagA_SusC"/>
    <property type="match status" value="1"/>
</dbReference>
<name>A0A316AIX1_9BACT</name>
<dbReference type="FunFam" id="2.60.40.1120:FF:000003">
    <property type="entry name" value="Outer membrane protein Omp121"/>
    <property type="match status" value="1"/>
</dbReference>
<dbReference type="InterPro" id="IPR036942">
    <property type="entry name" value="Beta-barrel_TonB_sf"/>
</dbReference>
<evidence type="ECO:0000256" key="2">
    <source>
        <dbReference type="ARBA" id="ARBA00022448"/>
    </source>
</evidence>
<dbReference type="InterPro" id="IPR037066">
    <property type="entry name" value="Plug_dom_sf"/>
</dbReference>